<name>A8NI61_COPC7</name>
<feature type="transmembrane region" description="Helical" evidence="7">
    <location>
        <begin position="450"/>
        <end position="473"/>
    </location>
</feature>
<reference evidence="8 9" key="1">
    <citation type="journal article" date="2010" name="Proc. Natl. Acad. Sci. U.S.A.">
        <title>Insights into evolution of multicellular fungi from the assembled chromosomes of the mushroom Coprinopsis cinerea (Coprinus cinereus).</title>
        <authorList>
            <person name="Stajich J.E."/>
            <person name="Wilke S.K."/>
            <person name="Ahren D."/>
            <person name="Au C.H."/>
            <person name="Birren B.W."/>
            <person name="Borodovsky M."/>
            <person name="Burns C."/>
            <person name="Canback B."/>
            <person name="Casselton L.A."/>
            <person name="Cheng C.K."/>
            <person name="Deng J."/>
            <person name="Dietrich F.S."/>
            <person name="Fargo D.C."/>
            <person name="Farman M.L."/>
            <person name="Gathman A.C."/>
            <person name="Goldberg J."/>
            <person name="Guigo R."/>
            <person name="Hoegger P.J."/>
            <person name="Hooker J.B."/>
            <person name="Huggins A."/>
            <person name="James T.Y."/>
            <person name="Kamada T."/>
            <person name="Kilaru S."/>
            <person name="Kodira C."/>
            <person name="Kues U."/>
            <person name="Kupfer D."/>
            <person name="Kwan H.S."/>
            <person name="Lomsadze A."/>
            <person name="Li W."/>
            <person name="Lilly W.W."/>
            <person name="Ma L.J."/>
            <person name="Mackey A.J."/>
            <person name="Manning G."/>
            <person name="Martin F."/>
            <person name="Muraguchi H."/>
            <person name="Natvig D.O."/>
            <person name="Palmerini H."/>
            <person name="Ramesh M.A."/>
            <person name="Rehmeyer C.J."/>
            <person name="Roe B.A."/>
            <person name="Shenoy N."/>
            <person name="Stanke M."/>
            <person name="Ter-Hovhannisyan V."/>
            <person name="Tunlid A."/>
            <person name="Velagapudi R."/>
            <person name="Vision T.J."/>
            <person name="Zeng Q."/>
            <person name="Zolan M.E."/>
            <person name="Pukkila P.J."/>
        </authorList>
    </citation>
    <scope>NUCLEOTIDE SEQUENCE [LARGE SCALE GENOMIC DNA]</scope>
    <source>
        <strain evidence="9">Okayama-7 / 130 / ATCC MYA-4618 / FGSC 9003</strain>
    </source>
</reference>
<keyword evidence="3 7" id="KW-0812">Transmembrane</keyword>
<evidence type="ECO:0000256" key="2">
    <source>
        <dbReference type="ARBA" id="ARBA00022475"/>
    </source>
</evidence>
<dbReference type="PANTHER" id="PTHR23513">
    <property type="entry name" value="INTEGRAL MEMBRANE EFFLUX PROTEIN-RELATED"/>
    <property type="match status" value="1"/>
</dbReference>
<dbReference type="Proteomes" id="UP000001861">
    <property type="component" value="Unassembled WGS sequence"/>
</dbReference>
<organism evidence="8 9">
    <name type="scientific">Coprinopsis cinerea (strain Okayama-7 / 130 / ATCC MYA-4618 / FGSC 9003)</name>
    <name type="common">Inky cap fungus</name>
    <name type="synonym">Hormographiella aspergillata</name>
    <dbReference type="NCBI Taxonomy" id="240176"/>
    <lineage>
        <taxon>Eukaryota</taxon>
        <taxon>Fungi</taxon>
        <taxon>Dikarya</taxon>
        <taxon>Basidiomycota</taxon>
        <taxon>Agaricomycotina</taxon>
        <taxon>Agaricomycetes</taxon>
        <taxon>Agaricomycetidae</taxon>
        <taxon>Agaricales</taxon>
        <taxon>Agaricineae</taxon>
        <taxon>Psathyrellaceae</taxon>
        <taxon>Coprinopsis</taxon>
    </lineage>
</organism>
<keyword evidence="2" id="KW-1003">Cell membrane</keyword>
<evidence type="ECO:0000313" key="9">
    <source>
        <dbReference type="Proteomes" id="UP000001861"/>
    </source>
</evidence>
<feature type="region of interest" description="Disordered" evidence="6">
    <location>
        <begin position="512"/>
        <end position="532"/>
    </location>
</feature>
<dbReference type="VEuPathDB" id="FungiDB:CC1G_01593"/>
<keyword evidence="5 7" id="KW-0472">Membrane</keyword>
<keyword evidence="4 7" id="KW-1133">Transmembrane helix</keyword>
<protein>
    <recommendedName>
        <fullName evidence="10">Major facilitator superfamily domain-containing protein</fullName>
    </recommendedName>
</protein>
<dbReference type="RefSeq" id="XP_001833916.2">
    <property type="nucleotide sequence ID" value="XM_001833864.2"/>
</dbReference>
<dbReference type="PANTHER" id="PTHR23513:SF6">
    <property type="entry name" value="MAJOR FACILITATOR SUPERFAMILY ASSOCIATED DOMAIN-CONTAINING PROTEIN"/>
    <property type="match status" value="1"/>
</dbReference>
<dbReference type="eggNOG" id="ENOG502QQNT">
    <property type="taxonomic scope" value="Eukaryota"/>
</dbReference>
<dbReference type="GeneID" id="6010420"/>
<proteinExistence type="predicted"/>
<evidence type="ECO:0000313" key="8">
    <source>
        <dbReference type="EMBL" id="EAU87946.2"/>
    </source>
</evidence>
<feature type="transmembrane region" description="Helical" evidence="7">
    <location>
        <begin position="194"/>
        <end position="213"/>
    </location>
</feature>
<comment type="caution">
    <text evidence="8">The sequence shown here is derived from an EMBL/GenBank/DDBJ whole genome shotgun (WGS) entry which is preliminary data.</text>
</comment>
<dbReference type="GO" id="GO:0005886">
    <property type="term" value="C:plasma membrane"/>
    <property type="evidence" value="ECO:0007669"/>
    <property type="project" value="UniProtKB-SubCell"/>
</dbReference>
<gene>
    <name evidence="8" type="ORF">CC1G_01593</name>
</gene>
<comment type="subcellular location">
    <subcellularLocation>
        <location evidence="1">Cell membrane</location>
        <topology evidence="1">Multi-pass membrane protein</topology>
    </subcellularLocation>
</comment>
<dbReference type="SUPFAM" id="SSF103473">
    <property type="entry name" value="MFS general substrate transporter"/>
    <property type="match status" value="1"/>
</dbReference>
<feature type="transmembrane region" description="Helical" evidence="7">
    <location>
        <begin position="415"/>
        <end position="438"/>
    </location>
</feature>
<evidence type="ECO:0000256" key="3">
    <source>
        <dbReference type="ARBA" id="ARBA00022692"/>
    </source>
</evidence>
<accession>A8NI61</accession>
<evidence type="ECO:0000256" key="5">
    <source>
        <dbReference type="ARBA" id="ARBA00023136"/>
    </source>
</evidence>
<dbReference type="InParanoid" id="A8NI61"/>
<evidence type="ECO:0000256" key="4">
    <source>
        <dbReference type="ARBA" id="ARBA00022989"/>
    </source>
</evidence>
<dbReference type="OMA" id="NSAWSQI"/>
<dbReference type="HOGENOM" id="CLU_023742_0_0_1"/>
<feature type="transmembrane region" description="Helical" evidence="7">
    <location>
        <begin position="87"/>
        <end position="105"/>
    </location>
</feature>
<evidence type="ECO:0000256" key="7">
    <source>
        <dbReference type="SAM" id="Phobius"/>
    </source>
</evidence>
<dbReference type="EMBL" id="AACS02000010">
    <property type="protein sequence ID" value="EAU87946.2"/>
    <property type="molecule type" value="Genomic_DNA"/>
</dbReference>
<dbReference type="KEGG" id="cci:CC1G_01593"/>
<evidence type="ECO:0000256" key="1">
    <source>
        <dbReference type="ARBA" id="ARBA00004651"/>
    </source>
</evidence>
<dbReference type="OrthoDB" id="5344169at2759"/>
<keyword evidence="9" id="KW-1185">Reference proteome</keyword>
<sequence>MLGVKAIWRSYTHYEKRNIAFYIGGIMCYKFGIEFFNGSIITLAADRFETEHAFTKLGAAKGLNQAAQCIGAILIAPLIKRWPTRTVLAFSIFAFALMTALLLIIDAATDGEFKDPITKETQYGTWPVDLIFLIWTLSGVGKLIKPHLSPVDIVGGKAHKLRPMDATVHIFYEIAGTGGAFASSSAISRFGNNYSFFMTPVFFTFAGAIWLFISTLSFKRQNAIDGELNQTGLSKVSQSNGRSEGYFKQVIRGATGFGESVWIGGKLLFTNRRFFWLLPSYSIALYCHRYLESALGTAFATRVLETSAWSQIMVGGSNFGELLGAVAVLLLSNIVTTPVPWLRFDALALNLVWLLPYFSRMAQPRDVKWAWAVAGCFFPISMGWAAGDVSLAAYIQSALTEANFVHPRVSALGAVMAFLYSSYIIFYAVLSSVLGGVLDRDFQDNGTITRSLLTIGGIQFSVASVIILASTFVPVGSFAFNPKALGHIKNPDASHPHSPGMIELHSQVEDEVESVKGVGGSQGRHGARAGEP</sequence>
<dbReference type="AlphaFoldDB" id="A8NI61"/>
<feature type="transmembrane region" description="Helical" evidence="7">
    <location>
        <begin position="370"/>
        <end position="395"/>
    </location>
</feature>
<evidence type="ECO:0008006" key="10">
    <source>
        <dbReference type="Google" id="ProtNLM"/>
    </source>
</evidence>
<evidence type="ECO:0000256" key="6">
    <source>
        <dbReference type="SAM" id="MobiDB-lite"/>
    </source>
</evidence>
<dbReference type="InterPro" id="IPR036259">
    <property type="entry name" value="MFS_trans_sf"/>
</dbReference>